<proteinExistence type="predicted"/>
<sequence>MTQYMERQFCALVEELRALRRKNASLERENDSLKRMEQIKVLNPTIDLNWERLNPFKVVVDGEIINLSDSRDREEETVENAPESVPGSGFIIEPFSIETQPIEGSSHATGEEIPQDETDNGEPNVDL</sequence>
<feature type="compositionally biased region" description="Polar residues" evidence="1">
    <location>
        <begin position="97"/>
        <end position="108"/>
    </location>
</feature>
<protein>
    <submittedName>
        <fullName evidence="2">Uncharacterized protein</fullName>
    </submittedName>
</protein>
<dbReference type="AlphaFoldDB" id="A0AAN9PKD2"/>
<evidence type="ECO:0000313" key="2">
    <source>
        <dbReference type="EMBL" id="KAK7300949.1"/>
    </source>
</evidence>
<name>A0AAN9PKD2_CLITE</name>
<evidence type="ECO:0000256" key="1">
    <source>
        <dbReference type="SAM" id="MobiDB-lite"/>
    </source>
</evidence>
<keyword evidence="3" id="KW-1185">Reference proteome</keyword>
<feature type="region of interest" description="Disordered" evidence="1">
    <location>
        <begin position="69"/>
        <end position="127"/>
    </location>
</feature>
<dbReference type="Proteomes" id="UP001359559">
    <property type="component" value="Unassembled WGS sequence"/>
</dbReference>
<dbReference type="EMBL" id="JAYKXN010000003">
    <property type="protein sequence ID" value="KAK7300949.1"/>
    <property type="molecule type" value="Genomic_DNA"/>
</dbReference>
<comment type="caution">
    <text evidence="2">The sequence shown here is derived from an EMBL/GenBank/DDBJ whole genome shotgun (WGS) entry which is preliminary data.</text>
</comment>
<organism evidence="2 3">
    <name type="scientific">Clitoria ternatea</name>
    <name type="common">Butterfly pea</name>
    <dbReference type="NCBI Taxonomy" id="43366"/>
    <lineage>
        <taxon>Eukaryota</taxon>
        <taxon>Viridiplantae</taxon>
        <taxon>Streptophyta</taxon>
        <taxon>Embryophyta</taxon>
        <taxon>Tracheophyta</taxon>
        <taxon>Spermatophyta</taxon>
        <taxon>Magnoliopsida</taxon>
        <taxon>eudicotyledons</taxon>
        <taxon>Gunneridae</taxon>
        <taxon>Pentapetalae</taxon>
        <taxon>rosids</taxon>
        <taxon>fabids</taxon>
        <taxon>Fabales</taxon>
        <taxon>Fabaceae</taxon>
        <taxon>Papilionoideae</taxon>
        <taxon>50 kb inversion clade</taxon>
        <taxon>NPAAA clade</taxon>
        <taxon>indigoferoid/millettioid clade</taxon>
        <taxon>Phaseoleae</taxon>
        <taxon>Clitoria</taxon>
    </lineage>
</organism>
<gene>
    <name evidence="2" type="ORF">RJT34_11802</name>
</gene>
<reference evidence="2 3" key="1">
    <citation type="submission" date="2024-01" db="EMBL/GenBank/DDBJ databases">
        <title>The genomes of 5 underutilized Papilionoideae crops provide insights into root nodulation and disease resistance.</title>
        <authorList>
            <person name="Yuan L."/>
        </authorList>
    </citation>
    <scope>NUCLEOTIDE SEQUENCE [LARGE SCALE GENOMIC DNA]</scope>
    <source>
        <strain evidence="2">LY-2023</strain>
        <tissue evidence="2">Leaf</tissue>
    </source>
</reference>
<evidence type="ECO:0000313" key="3">
    <source>
        <dbReference type="Proteomes" id="UP001359559"/>
    </source>
</evidence>
<accession>A0AAN9PKD2</accession>